<dbReference type="OrthoDB" id="3867913at2"/>
<sequence length="198" mass="21638">MDLDVFVPELIRRNWAWADLNSPCGALPQWIERAGDLVADGEIVWSTPDDAPFGEAAHEVPPGTYPVFIGTDGYSADDGRTRYDVRVVFIALAGPEKLAAATWRHDQAGLMTVENYTWLASAKANEFVTGETFARLKDAVLSAESVHRRGPWPNEVVDPDSGLNVLLFPSYDGGSGISCIELVDEDELVGLLHFSYGI</sequence>
<proteinExistence type="predicted"/>
<protein>
    <recommendedName>
        <fullName evidence="3">DUF4241 domain-containing protein</fullName>
    </recommendedName>
</protein>
<dbReference type="Proteomes" id="UP000198583">
    <property type="component" value="Unassembled WGS sequence"/>
</dbReference>
<dbReference type="RefSeq" id="WP_093588937.1">
    <property type="nucleotide sequence ID" value="NZ_FOYL01000002.1"/>
</dbReference>
<evidence type="ECO:0000313" key="1">
    <source>
        <dbReference type="EMBL" id="SFR03781.1"/>
    </source>
</evidence>
<reference evidence="2" key="1">
    <citation type="submission" date="2016-10" db="EMBL/GenBank/DDBJ databases">
        <authorList>
            <person name="Varghese N."/>
            <person name="Submissions S."/>
        </authorList>
    </citation>
    <scope>NUCLEOTIDE SEQUENCE [LARGE SCALE GENOMIC DNA]</scope>
    <source>
        <strain evidence="2">DSM 44232</strain>
    </source>
</reference>
<gene>
    <name evidence="1" type="ORF">SAMN04488564_102388</name>
</gene>
<organism evidence="1 2">
    <name type="scientific">Lentzea waywayandensis</name>
    <dbReference type="NCBI Taxonomy" id="84724"/>
    <lineage>
        <taxon>Bacteria</taxon>
        <taxon>Bacillati</taxon>
        <taxon>Actinomycetota</taxon>
        <taxon>Actinomycetes</taxon>
        <taxon>Pseudonocardiales</taxon>
        <taxon>Pseudonocardiaceae</taxon>
        <taxon>Lentzea</taxon>
    </lineage>
</organism>
<name>A0A1I6DEI4_9PSEU</name>
<evidence type="ECO:0008006" key="3">
    <source>
        <dbReference type="Google" id="ProtNLM"/>
    </source>
</evidence>
<keyword evidence="2" id="KW-1185">Reference proteome</keyword>
<dbReference type="STRING" id="84724.SAMN04488564_102388"/>
<evidence type="ECO:0000313" key="2">
    <source>
        <dbReference type="Proteomes" id="UP000198583"/>
    </source>
</evidence>
<dbReference type="AlphaFoldDB" id="A0A1I6DEI4"/>
<accession>A0A1I6DEI4</accession>
<dbReference type="EMBL" id="FOYL01000002">
    <property type="protein sequence ID" value="SFR03781.1"/>
    <property type="molecule type" value="Genomic_DNA"/>
</dbReference>